<evidence type="ECO:0000313" key="7">
    <source>
        <dbReference type="EMBL" id="EGJ72188.1"/>
    </source>
</evidence>
<evidence type="ECO:0008006" key="9">
    <source>
        <dbReference type="Google" id="ProtNLM"/>
    </source>
</evidence>
<gene>
    <name evidence="7" type="ORF">Bcop_2013</name>
</gene>
<evidence type="ECO:0000256" key="1">
    <source>
        <dbReference type="ARBA" id="ARBA00004191"/>
    </source>
</evidence>
<keyword evidence="8" id="KW-1185">Reference proteome</keyword>
<keyword evidence="5" id="KW-0325">Glycoprotein</keyword>
<sequence>MKHIYLKLNLICLAILGFSFVSCSSDDDDFAGKDNYIISLNLNKGGEIFTAAIQGVTISVTVPANTDLTSGVKAEIKLAELAKISPDPTSVSDWGKEQTFVVTSHNNSKCEYTYQVIYTDAVEKATIYLTTQKEVDDFGKKGIKAIDGNLIIGKDGVVAEEDIIHNLDGLKALQEVSKSITIKSSYQGEDLSGLVHLTSAGNIYLGTVASPLLSENLKTVELPALKKTSELVLHSANLENISLPQLRSAFCVQLIAEKLEQFSAPLLESVSNDFVMKPSTNSNTKNKSLEELRLEKLKNVGGSIIISNMSQTKTIHFSELAEIRGSFNTKDINELTDLDLKKLTSVGGSLELKEPKHLTQVELPLLTQAGSIEFNAGYSQGAIEKYDFSKLETVNGQFILKAKGNLKGIDFPALKTVQGRLEIQGTEQVSSLNFPQLNSCEHIYFYGLKKLKNLDLAKAKLGKLEIITCPALTEVKAMQIDEAIFNGGSEPGNVPTLVGITEIAGKLEITSYNQTKDFNFPNLKKVGHINMNSGISNGGSTLSFPHLVEVGILNASGTTLNTFEFPMLEKVTEKWSTTYFKFMKEGSIVIPKLTEVKVLEFKGAGWAGDGINMPLTNLDLFSELKKVETVIIENWGNLVDYKGLKNIIPTLEKENWKVKDNKYNPTFEQMLNGDYVQK</sequence>
<dbReference type="STRING" id="679937.Bcop_2013"/>
<dbReference type="OrthoDB" id="1098431at2"/>
<name>F3ZSU7_9BACE</name>
<dbReference type="AlphaFoldDB" id="F3ZSU7"/>
<proteinExistence type="predicted"/>
<dbReference type="InterPro" id="IPR036941">
    <property type="entry name" value="Rcpt_L-dom_sf"/>
</dbReference>
<dbReference type="InterPro" id="IPR051648">
    <property type="entry name" value="CWI-Assembly_Regulator"/>
</dbReference>
<protein>
    <recommendedName>
        <fullName evidence="9">Epidermal growth-factor receptor (EGFR) L domain protein</fullName>
    </recommendedName>
</protein>
<evidence type="ECO:0000256" key="4">
    <source>
        <dbReference type="ARBA" id="ARBA00022729"/>
    </source>
</evidence>
<dbReference type="EMBL" id="CM001167">
    <property type="protein sequence ID" value="EGJ72188.1"/>
    <property type="molecule type" value="Genomic_DNA"/>
</dbReference>
<keyword evidence="2" id="KW-0134">Cell wall</keyword>
<keyword evidence="3" id="KW-0964">Secreted</keyword>
<evidence type="ECO:0000313" key="8">
    <source>
        <dbReference type="Proteomes" id="UP000018439"/>
    </source>
</evidence>
<evidence type="ECO:0000256" key="3">
    <source>
        <dbReference type="ARBA" id="ARBA00022525"/>
    </source>
</evidence>
<accession>F3ZSU7</accession>
<organism evidence="7 8">
    <name type="scientific">Bacteroides coprosuis DSM 18011</name>
    <dbReference type="NCBI Taxonomy" id="679937"/>
    <lineage>
        <taxon>Bacteria</taxon>
        <taxon>Pseudomonadati</taxon>
        <taxon>Bacteroidota</taxon>
        <taxon>Bacteroidia</taxon>
        <taxon>Bacteroidales</taxon>
        <taxon>Bacteroidaceae</taxon>
        <taxon>Bacteroides</taxon>
    </lineage>
</organism>
<comment type="subcellular location">
    <subcellularLocation>
        <location evidence="1">Secreted</location>
        <location evidence="1">Cell wall</location>
    </subcellularLocation>
</comment>
<dbReference type="GO" id="GO:0030313">
    <property type="term" value="C:cell envelope"/>
    <property type="evidence" value="ECO:0007669"/>
    <property type="project" value="UniProtKB-SubCell"/>
</dbReference>
<keyword evidence="4 6" id="KW-0732">Signal</keyword>
<dbReference type="Proteomes" id="UP000018439">
    <property type="component" value="Chromosome"/>
</dbReference>
<dbReference type="PANTHER" id="PTHR31018:SF3">
    <property type="entry name" value="RECEPTOR PROTEIN-TYROSINE KINASE"/>
    <property type="match status" value="1"/>
</dbReference>
<dbReference type="SUPFAM" id="SSF52058">
    <property type="entry name" value="L domain-like"/>
    <property type="match status" value="3"/>
</dbReference>
<dbReference type="HOGENOM" id="CLU_394197_0_0_10"/>
<feature type="signal peptide" evidence="6">
    <location>
        <begin position="1"/>
        <end position="24"/>
    </location>
</feature>
<evidence type="ECO:0000256" key="6">
    <source>
        <dbReference type="SAM" id="SignalP"/>
    </source>
</evidence>
<feature type="chain" id="PRO_5003303861" description="Epidermal growth-factor receptor (EGFR) L domain protein" evidence="6">
    <location>
        <begin position="25"/>
        <end position="678"/>
    </location>
</feature>
<dbReference type="PANTHER" id="PTHR31018">
    <property type="entry name" value="SPORULATION-SPECIFIC PROTEIN-RELATED"/>
    <property type="match status" value="1"/>
</dbReference>
<dbReference type="Gene3D" id="2.60.40.2340">
    <property type="match status" value="1"/>
</dbReference>
<evidence type="ECO:0000256" key="2">
    <source>
        <dbReference type="ARBA" id="ARBA00022512"/>
    </source>
</evidence>
<evidence type="ECO:0000256" key="5">
    <source>
        <dbReference type="ARBA" id="ARBA00023180"/>
    </source>
</evidence>
<dbReference type="eggNOG" id="ENOG502Z8RW">
    <property type="taxonomic scope" value="Bacteria"/>
</dbReference>
<dbReference type="Gene3D" id="3.80.20.20">
    <property type="entry name" value="Receptor L-domain"/>
    <property type="match status" value="1"/>
</dbReference>
<reference evidence="7 8" key="1">
    <citation type="journal article" date="2011" name="Stand. Genomic Sci.">
        <title>Non-contiguous finished genome sequence of Bacteroides coprosuis type strain (PC139).</title>
        <authorList>
            <person name="Land M."/>
            <person name="Held B."/>
            <person name="Gronow S."/>
            <person name="Abt B."/>
            <person name="Lucas S."/>
            <person name="Del Rio T.G."/>
            <person name="Nolan M."/>
            <person name="Tice H."/>
            <person name="Cheng J.F."/>
            <person name="Pitluck S."/>
            <person name="Liolios K."/>
            <person name="Pagani I."/>
            <person name="Ivanova N."/>
            <person name="Mavromatis K."/>
            <person name="Mikhailova N."/>
            <person name="Pati A."/>
            <person name="Tapia R."/>
            <person name="Han C."/>
            <person name="Goodwin L."/>
            <person name="Chen A."/>
            <person name="Palaniappan K."/>
            <person name="Hauser L."/>
            <person name="Brambilla E.M."/>
            <person name="Rohde M."/>
            <person name="Goker M."/>
            <person name="Detter J.C."/>
            <person name="Woyke T."/>
            <person name="Bristow J."/>
            <person name="Eisen J.A."/>
            <person name="Markowitz V."/>
            <person name="Hugenholtz P."/>
            <person name="Kyrpides N.C."/>
            <person name="Klenk H.P."/>
            <person name="Lapidus A."/>
        </authorList>
    </citation>
    <scope>NUCLEOTIDE SEQUENCE</scope>
    <source>
        <strain evidence="7 8">DSM 18011</strain>
    </source>
</reference>
<dbReference type="PROSITE" id="PS51257">
    <property type="entry name" value="PROKAR_LIPOPROTEIN"/>
    <property type="match status" value="1"/>
</dbReference>